<evidence type="ECO:0000256" key="8">
    <source>
        <dbReference type="ARBA" id="ARBA00023118"/>
    </source>
</evidence>
<dbReference type="Gene3D" id="3.30.420.10">
    <property type="entry name" value="Ribonuclease H-like superfamily/Ribonuclease H"/>
    <property type="match status" value="2"/>
</dbReference>
<dbReference type="GO" id="GO:0003723">
    <property type="term" value="F:RNA binding"/>
    <property type="evidence" value="ECO:0007669"/>
    <property type="project" value="UniProtKB-UniRule"/>
</dbReference>
<dbReference type="AlphaFoldDB" id="A0A430FRV1"/>
<dbReference type="Gene3D" id="1.10.30.50">
    <property type="match status" value="1"/>
</dbReference>
<dbReference type="InterPro" id="IPR041217">
    <property type="entry name" value="Cas9_C"/>
</dbReference>
<dbReference type="GO" id="GO:0004519">
    <property type="term" value="F:endonuclease activity"/>
    <property type="evidence" value="ECO:0007669"/>
    <property type="project" value="UniProtKB-UniRule"/>
</dbReference>
<accession>A0A430FRV1</accession>
<evidence type="ECO:0000256" key="12">
    <source>
        <dbReference type="PROSITE-ProRule" id="PRU01085"/>
    </source>
</evidence>
<dbReference type="Pfam" id="PF18525">
    <property type="entry name" value="Cas9_C"/>
    <property type="match status" value="1"/>
</dbReference>
<keyword evidence="16" id="KW-1185">Reference proteome</keyword>
<name>A0A430FRV1_9BIFI</name>
<dbReference type="InterPro" id="IPR041225">
    <property type="entry name" value="Cas9_Topo"/>
</dbReference>
<dbReference type="Pfam" id="PF17894">
    <property type="entry name" value="Cas9_Topo"/>
    <property type="match status" value="1"/>
</dbReference>
<dbReference type="InterPro" id="IPR041383">
    <property type="entry name" value="RuvC_III"/>
</dbReference>
<dbReference type="GO" id="GO:0016787">
    <property type="term" value="F:hydrolase activity"/>
    <property type="evidence" value="ECO:0007669"/>
    <property type="project" value="UniProtKB-KW"/>
</dbReference>
<evidence type="ECO:0000256" key="13">
    <source>
        <dbReference type="SAM" id="MobiDB-lite"/>
    </source>
</evidence>
<keyword evidence="3" id="KW-0479">Metal-binding</keyword>
<keyword evidence="2 12" id="KW-0540">Nuclease</keyword>
<evidence type="ECO:0000256" key="4">
    <source>
        <dbReference type="ARBA" id="ARBA00022759"/>
    </source>
</evidence>
<dbReference type="RefSeq" id="WP_125962830.1">
    <property type="nucleotide sequence ID" value="NZ_QXGM01000001.1"/>
</dbReference>
<dbReference type="Pfam" id="PF17893">
    <property type="entry name" value="Cas9_b_hairpin"/>
    <property type="match status" value="1"/>
</dbReference>
<dbReference type="InterPro" id="IPR033114">
    <property type="entry name" value="HNH_CAS9"/>
</dbReference>
<comment type="caution">
    <text evidence="15">The sequence shown here is derived from an EMBL/GenBank/DDBJ whole genome shotgun (WGS) entry which is preliminary data.</text>
</comment>
<evidence type="ECO:0000259" key="14">
    <source>
        <dbReference type="PROSITE" id="PS51749"/>
    </source>
</evidence>
<evidence type="ECO:0000256" key="1">
    <source>
        <dbReference type="ARBA" id="ARBA00001946"/>
    </source>
</evidence>
<evidence type="ECO:0000313" key="15">
    <source>
        <dbReference type="EMBL" id="RSX55612.1"/>
    </source>
</evidence>
<comment type="subunit">
    <text evidence="11">Monomer. Binds crRNA and tracrRNA.</text>
</comment>
<evidence type="ECO:0000256" key="2">
    <source>
        <dbReference type="ARBA" id="ARBA00022722"/>
    </source>
</evidence>
<dbReference type="InterPro" id="IPR003615">
    <property type="entry name" value="HNH_nuc"/>
</dbReference>
<dbReference type="SMART" id="SM00507">
    <property type="entry name" value="HNHc"/>
    <property type="match status" value="1"/>
</dbReference>
<keyword evidence="10" id="KW-0464">Manganese</keyword>
<dbReference type="InterPro" id="IPR040796">
    <property type="entry name" value="Cas9_b_hairpin"/>
</dbReference>
<dbReference type="Gene3D" id="3.30.70.3520">
    <property type="match status" value="1"/>
</dbReference>
<dbReference type="Pfam" id="PF01844">
    <property type="entry name" value="HNH"/>
    <property type="match status" value="1"/>
</dbReference>
<dbReference type="EMBL" id="QXGM01000001">
    <property type="protein sequence ID" value="RSX55612.1"/>
    <property type="molecule type" value="Genomic_DNA"/>
</dbReference>
<dbReference type="GO" id="GO:0051607">
    <property type="term" value="P:defense response to virus"/>
    <property type="evidence" value="ECO:0007669"/>
    <property type="project" value="UniProtKB-KW"/>
</dbReference>
<evidence type="ECO:0000256" key="7">
    <source>
        <dbReference type="ARBA" id="ARBA00022884"/>
    </source>
</evidence>
<protein>
    <submittedName>
        <fullName evidence="15">HNH endonuclease</fullName>
    </submittedName>
</protein>
<proteinExistence type="predicted"/>
<keyword evidence="5 12" id="KW-0378">Hydrolase</keyword>
<dbReference type="Pfam" id="PF18470">
    <property type="entry name" value="Cas9_a"/>
    <property type="match status" value="1"/>
</dbReference>
<comment type="cofactor">
    <cofactor evidence="1">
        <name>Mg(2+)</name>
        <dbReference type="ChEBI" id="CHEBI:18420"/>
    </cofactor>
</comment>
<dbReference type="GO" id="GO:0008270">
    <property type="term" value="F:zinc ion binding"/>
    <property type="evidence" value="ECO:0007669"/>
    <property type="project" value="InterPro"/>
</dbReference>
<keyword evidence="9 12" id="KW-0238">DNA-binding</keyword>
<evidence type="ECO:0000256" key="10">
    <source>
        <dbReference type="ARBA" id="ARBA00023211"/>
    </source>
</evidence>
<dbReference type="NCBIfam" id="TIGR01865">
    <property type="entry name" value="cas_Csn1"/>
    <property type="match status" value="1"/>
</dbReference>
<organism evidence="15 16">
    <name type="scientific">Bifidobacterium dolichotidis</name>
    <dbReference type="NCBI Taxonomy" id="2306976"/>
    <lineage>
        <taxon>Bacteria</taxon>
        <taxon>Bacillati</taxon>
        <taxon>Actinomycetota</taxon>
        <taxon>Actinomycetes</taxon>
        <taxon>Bifidobacteriales</taxon>
        <taxon>Bifidobacteriaceae</taxon>
        <taxon>Bifidobacterium</taxon>
    </lineage>
</organism>
<evidence type="ECO:0000256" key="11">
    <source>
        <dbReference type="ARBA" id="ARBA00046380"/>
    </source>
</evidence>
<evidence type="ECO:0000256" key="3">
    <source>
        <dbReference type="ARBA" id="ARBA00022723"/>
    </source>
</evidence>
<dbReference type="InterPro" id="IPR028629">
    <property type="entry name" value="Cas9"/>
</dbReference>
<gene>
    <name evidence="15" type="ORF">D2E26_0175</name>
</gene>
<dbReference type="OrthoDB" id="9802901at2"/>
<feature type="region of interest" description="Disordered" evidence="13">
    <location>
        <begin position="42"/>
        <end position="62"/>
    </location>
</feature>
<dbReference type="InterPro" id="IPR002711">
    <property type="entry name" value="HNH"/>
</dbReference>
<dbReference type="PROSITE" id="PS51749">
    <property type="entry name" value="HNH_CAS9"/>
    <property type="match status" value="1"/>
</dbReference>
<keyword evidence="4 12" id="KW-0255">Endonuclease</keyword>
<keyword evidence="7" id="KW-0694">RNA-binding</keyword>
<evidence type="ECO:0000256" key="5">
    <source>
        <dbReference type="ARBA" id="ARBA00022801"/>
    </source>
</evidence>
<sequence>MKNLRYRVGIDVGLNSVGLAAIEVDSDDNPLRILNAQSVIHDGGVDPQSQKTADSRRQQAGIARRTRRMRRNRVKRLKALDNWLISHNYPVYEADELDWFEAWKVRDQAATAYIEDDEDRQDAISIAMRHIANHRGWRNPYMAIENLLDVQLPESNQYFELREAAEQQCGGQELPEDATPAQLICAVLDYNDGRPIRVRTSTGSKKIGDREGLIHQRLMQTDNAYEVRKILSTQRIPEDQIRELIRLVFAAKSPKGSATERVGSDPLDPSQKRALKASLAFQRYRILNMLTNIRIAENGAERPLTVEEKQHVYEFLMQQTSDKVTWGDVAEQLQITRHNLKGVGKQTEDGEDRVSSRPPVVVTTQRIAALKDSKLRKSLQQWWDTNNDDAREAMIELLSNSVDIDKVRDELRYAEAIDFIEQLDDDTLAKLDTVDLPAGRAAYSAKTLKALTERMLTTADDLHEARKVLFNISDDWRPAQPAIGAPIGNPAVDRVLKIVNRYLMNIEQRWGKPASIQIEHVRGGFNSTKTARDMKNKYERSIADRTKYRDEIKQQLASLGVDTVREYDVRRLEAITRQNGKCLYCGRTITFFDCEMDHIVPRRGTGSTNTRNNFAAVCEYCNRAKSNTPFAVWCTTDSAKERGVSLKDAINRVKMFNINPLEYRGREATNFKQSIISRLKQTELDDPIDNRSIESVAWMADELHRRIDWHFNRSNDAQPDATKVGVFRGSITASARKASGIEGRIHFIHSHTKTRLDRRHHAIDAAVIAMMRPGVAQILTERDNLRRSQMITNTPDVVFGDWRNYPTESARGYHLFQAWLGSMNSLVNLLNDALDADRVHVLYPQRLALGNSIAHDATIHALKKIPLGDAIDAETIRRSATPAQYCALTRLPDYDEKEGLPENLDRTIQVNGHHLGPADNVEFFAGPAAQIAVQQGSADIGSAIHHARVYRCWKTQKNGKRKEFFGMIRVFQTDLLKYRHDDLFTCPLPPQSISMRYADPKTTQAVARGDAEYIGYLLINDVIELHFGEAEKSQIGDFLDFARPDSSINPGIANKWVLVGMPEAARLKLRPLYFASEGLQNIENVEKSVCQILGNGWRPTFGVVAEHHARILRRNALGDQRITSEAHLPVSWELQ</sequence>
<evidence type="ECO:0000313" key="16">
    <source>
        <dbReference type="Proteomes" id="UP000287609"/>
    </source>
</evidence>
<dbReference type="Proteomes" id="UP000287609">
    <property type="component" value="Unassembled WGS sequence"/>
</dbReference>
<dbReference type="GO" id="GO:0003677">
    <property type="term" value="F:DNA binding"/>
    <property type="evidence" value="ECO:0007669"/>
    <property type="project" value="UniProtKB-UniRule"/>
</dbReference>
<dbReference type="Pfam" id="PF18541">
    <property type="entry name" value="RuvC_III"/>
    <property type="match status" value="1"/>
</dbReference>
<evidence type="ECO:0000256" key="9">
    <source>
        <dbReference type="ARBA" id="ARBA00023125"/>
    </source>
</evidence>
<evidence type="ECO:0000256" key="6">
    <source>
        <dbReference type="ARBA" id="ARBA00022842"/>
    </source>
</evidence>
<feature type="domain" description="HNH Cas9-type" evidence="14">
    <location>
        <begin position="527"/>
        <end position="693"/>
    </location>
</feature>
<dbReference type="InterPro" id="IPR036397">
    <property type="entry name" value="RNaseH_sf"/>
</dbReference>
<dbReference type="InterPro" id="IPR040619">
    <property type="entry name" value="Cas9_alpha-helical_lobe"/>
</dbReference>
<keyword evidence="6" id="KW-0460">Magnesium</keyword>
<reference evidence="15 16" key="1">
    <citation type="submission" date="2018-09" db="EMBL/GenBank/DDBJ databases">
        <title>Characterization of the phylogenetic diversity of five novel species belonging to the genus Bifidobacterium.</title>
        <authorList>
            <person name="Lugli G.A."/>
            <person name="Duranti S."/>
            <person name="Milani C."/>
        </authorList>
    </citation>
    <scope>NUCLEOTIDE SEQUENCE [LARGE SCALE GENOMIC DNA]</scope>
    <source>
        <strain evidence="15 16">2036B</strain>
    </source>
</reference>
<keyword evidence="8" id="KW-0051">Antiviral defense</keyword>